<dbReference type="EMBL" id="JACIFV010000043">
    <property type="protein sequence ID" value="MBB4195997.1"/>
    <property type="molecule type" value="Genomic_DNA"/>
</dbReference>
<evidence type="ECO:0000313" key="2">
    <source>
        <dbReference type="Proteomes" id="UP000524492"/>
    </source>
</evidence>
<sequence length="190" mass="20793">RHAIRPQSHSLRRLRLSRRRNDMASMNVDSTYAGSDKSERFGMTVGHSAFEDLLVGANLGSVPVVQRETEMFFRTTSDAQFQSLLATGRVSATVETFISTEAAYARYSGVTVQFMTKGGTKASLAQMGVGDASRVVRSYDLPSVAPVWTASRAFFKSEDGVLIIGLGRGAALDLFNRSIIDSTRCLNDRK</sequence>
<dbReference type="Proteomes" id="UP000524492">
    <property type="component" value="Unassembled WGS sequence"/>
</dbReference>
<feature type="non-terminal residue" evidence="1">
    <location>
        <position position="1"/>
    </location>
</feature>
<dbReference type="AlphaFoldDB" id="A0A7W6QEE4"/>
<comment type="caution">
    <text evidence="1">The sequence shown here is derived from an EMBL/GenBank/DDBJ whole genome shotgun (WGS) entry which is preliminary data.</text>
</comment>
<name>A0A7W6QEE4_9HYPH</name>
<gene>
    <name evidence="1" type="ORF">GGD53_006198</name>
</gene>
<reference evidence="1 2" key="1">
    <citation type="submission" date="2020-08" db="EMBL/GenBank/DDBJ databases">
        <title>Genomic Encyclopedia of Type Strains, Phase IV (KMG-V): Genome sequencing to study the core and pangenomes of soil and plant-associated prokaryotes.</title>
        <authorList>
            <person name="Whitman W."/>
        </authorList>
    </citation>
    <scope>NUCLEOTIDE SEQUENCE [LARGE SCALE GENOMIC DNA]</scope>
    <source>
        <strain evidence="1 2">SEMIA 4074</strain>
    </source>
</reference>
<dbReference type="RefSeq" id="WP_210303399.1">
    <property type="nucleotide sequence ID" value="NZ_JACIFV010000043.1"/>
</dbReference>
<keyword evidence="2" id="KW-1185">Reference proteome</keyword>
<accession>A0A7W6QEE4</accession>
<proteinExistence type="predicted"/>
<protein>
    <submittedName>
        <fullName evidence="1">Uncharacterized protein</fullName>
    </submittedName>
</protein>
<evidence type="ECO:0000313" key="1">
    <source>
        <dbReference type="EMBL" id="MBB4195997.1"/>
    </source>
</evidence>
<organism evidence="1 2">
    <name type="scientific">Rhizobium aethiopicum</name>
    <dbReference type="NCBI Taxonomy" id="1138170"/>
    <lineage>
        <taxon>Bacteria</taxon>
        <taxon>Pseudomonadati</taxon>
        <taxon>Pseudomonadota</taxon>
        <taxon>Alphaproteobacteria</taxon>
        <taxon>Hyphomicrobiales</taxon>
        <taxon>Rhizobiaceae</taxon>
        <taxon>Rhizobium/Agrobacterium group</taxon>
        <taxon>Rhizobium</taxon>
    </lineage>
</organism>